<evidence type="ECO:0000313" key="4">
    <source>
        <dbReference type="Proteomes" id="UP000594262"/>
    </source>
</evidence>
<feature type="compositionally biased region" description="Basic residues" evidence="1">
    <location>
        <begin position="94"/>
        <end position="118"/>
    </location>
</feature>
<dbReference type="Proteomes" id="UP000594262">
    <property type="component" value="Unplaced"/>
</dbReference>
<protein>
    <submittedName>
        <fullName evidence="3">Uncharacterized protein</fullName>
    </submittedName>
</protein>
<accession>A0A7M5WWG6</accession>
<keyword evidence="4" id="KW-1185">Reference proteome</keyword>
<feature type="compositionally biased region" description="Basic residues" evidence="1">
    <location>
        <begin position="210"/>
        <end position="223"/>
    </location>
</feature>
<feature type="compositionally biased region" description="Basic residues" evidence="1">
    <location>
        <begin position="189"/>
        <end position="198"/>
    </location>
</feature>
<dbReference type="EnsemblMetazoa" id="CLYHEMT014141.1">
    <property type="protein sequence ID" value="CLYHEMP014141.1"/>
    <property type="gene ID" value="CLYHEMG014141"/>
</dbReference>
<feature type="signal peptide" evidence="2">
    <location>
        <begin position="1"/>
        <end position="25"/>
    </location>
</feature>
<evidence type="ECO:0000256" key="1">
    <source>
        <dbReference type="SAM" id="MobiDB-lite"/>
    </source>
</evidence>
<dbReference type="AlphaFoldDB" id="A0A7M5WWG6"/>
<feature type="compositionally biased region" description="Basic residues" evidence="1">
    <location>
        <begin position="165"/>
        <end position="179"/>
    </location>
</feature>
<sequence>MMWLLRCSLLAWLVVFFIEVHLTNANGDAVDHYIHIKNFDHITNRKIGNTRKIFPYHHDHPHGDKVHEHENEVHTKPGHHDDDKKTRPQFVGPKHLRRKTNQHGRKGLRHGRHGRKGLRNAGEGIRNAGEGLRHGRKGLRHGRHGRKGLRNAGEGIRNAGEGLRHGRKGLRHGRHGRKGLRNEGEGLRHERKRLHRLHQVGTEHHNQNRTGRHGRRGGRKGKRPNQNGRRQGQEGKHGRRGGNNKRQGGKNVFTTVLGKKLKRHALKLLQKRALSSQIEPEVVPDQTAP</sequence>
<evidence type="ECO:0000313" key="3">
    <source>
        <dbReference type="EnsemblMetazoa" id="CLYHEMP014141.1"/>
    </source>
</evidence>
<evidence type="ECO:0000256" key="2">
    <source>
        <dbReference type="SAM" id="SignalP"/>
    </source>
</evidence>
<feature type="compositionally biased region" description="Basic residues" evidence="1">
    <location>
        <begin position="134"/>
        <end position="149"/>
    </location>
</feature>
<feature type="chain" id="PRO_5029657141" evidence="2">
    <location>
        <begin position="26"/>
        <end position="289"/>
    </location>
</feature>
<feature type="region of interest" description="Disordered" evidence="1">
    <location>
        <begin position="62"/>
        <end position="252"/>
    </location>
</feature>
<organism evidence="3 4">
    <name type="scientific">Clytia hemisphaerica</name>
    <dbReference type="NCBI Taxonomy" id="252671"/>
    <lineage>
        <taxon>Eukaryota</taxon>
        <taxon>Metazoa</taxon>
        <taxon>Cnidaria</taxon>
        <taxon>Hydrozoa</taxon>
        <taxon>Hydroidolina</taxon>
        <taxon>Leptothecata</taxon>
        <taxon>Obeliida</taxon>
        <taxon>Clytiidae</taxon>
        <taxon>Clytia</taxon>
    </lineage>
</organism>
<keyword evidence="2" id="KW-0732">Signal</keyword>
<reference evidence="3" key="1">
    <citation type="submission" date="2021-01" db="UniProtKB">
        <authorList>
            <consortium name="EnsemblMetazoa"/>
        </authorList>
    </citation>
    <scope>IDENTIFICATION</scope>
</reference>
<feature type="compositionally biased region" description="Basic and acidic residues" evidence="1">
    <location>
        <begin position="62"/>
        <end position="86"/>
    </location>
</feature>
<proteinExistence type="predicted"/>
<name>A0A7M5WWG6_9CNID</name>